<proteinExistence type="predicted"/>
<feature type="coiled-coil region" evidence="1">
    <location>
        <begin position="833"/>
        <end position="913"/>
    </location>
</feature>
<dbReference type="Proteomes" id="UP001626550">
    <property type="component" value="Unassembled WGS sequence"/>
</dbReference>
<dbReference type="PANTHER" id="PTHR32258:SF28">
    <property type="entry name" value="PROTEIN NETWORKED 3A-RELATED"/>
    <property type="match status" value="1"/>
</dbReference>
<comment type="caution">
    <text evidence="2">The sequence shown here is derived from an EMBL/GenBank/DDBJ whole genome shotgun (WGS) entry which is preliminary data.</text>
</comment>
<sequence length="1862" mass="213743">MKTTYLPLTKEPLDGTKYEKLARIKLNAGQVNRRVKKAVDYALEFCNRVIAGNLPPDTRKDMYQEMVKMQRELSLSSIDGDLFENDREERMQMCGKDVKLPEDVFSKLTTFELTAVTGIIVCHHNLTRSLELSSYLGMTLDLSSRPGGGKDHYTTCEDVAFKSAEDLKPFITELDAWKCEHTSIFELFAGKNAVLDGIMGPVWYTRQETPENDKLKALAIFSVSFEFLESGAFGKSMNRYVLFYCNACGVFGLYNTATGVRVPSTDIEQLIRMVLVALESRARTISKSHFFNLLRILLCLWCAYNANLPPYYMPDAYGSQIDQCDRAIQNYIEGNNLKDDNHYTKLLAIFPLMGAMIFMKRNIHSMQNYECMVYYLTVMDSWIIQEGGMKPAPGDSTCSSLVDSDFLSLKVTLADSKDLVKLSFSNLDNVNVYLREQTWYAEPSADFNHELSFCYSICTIDAINGFIATQNFRSTANLSRVMDLIISYFIMLFMIIQWTQGKYLAAIKWHFEVFKDRISFKDSENFEMRYRFSSPTYSDLGILVQSIYDYMLATFVSKGTVLIGWQNLYTFITYLYNLKIEQINHYLGVSNNSAVSMGVVTTGDFQATDYATTSTADFDDLDSFMTSCTEIENSCTQMVEEDKNKTEIFKKEQEDFKKRKDQVITEMNEKMAAGAKLIAELRTKCSNLEGEIAKKIRSMEGLTQKELDLTEQLTSINKRMEEVVKKKVKLEQGLKQLKVEQYKFEQQMKVLNNMKTRMQNMQIQIKRFVETKASQQAEITETQEAAMKAVILTTAREMMIQMESGMSLQDMQAKLQNSLNENEAKIVAKTANIASTEKLIQTEEIKVKQAETEVEQKLKECGQNIINVQAKMSKAIEFQAKLEISVNNLVKQKTDLENDIRKNDALLKKEQEQRDIHRKAATDKLAELMSIRRCAASPATTPSVENLIFMVQQNKYYNMPTYVEINDKIENVTLFVTGSGSAHQLEIRNGLTINSPAYKTDDIAKYLEQYAELMLKPGNDLFILYYAALTLINLGVVLYYKDQQKFDTVLSSVRLKNTQDSWLVNETLDKIKGFVQTYSNQANVNLKVLVACYDTLAANARRPHVHCNMPDCKEESIVERPSKLEASKADIYHTFVYGQDKTAHICINKDGQIYLMEAGVQPGREKSLAYAETAEIQSYMVEHLTSNTSATIVLFALYYYMACGLQPTDARVTSMETVIEQMIDSATGDMKLVAKLKQWYKIDASKLHADAQHDGFNLPRHVKLGEFRIWLFQLISALRKTHFSNEIETPQLFRVLPISFTYLTRKNMNVELREVGSKKSLYELGKSSSHCHFQGRRPDSTTVEAIEEDLDNTLESLNPILNAASALMVFEQILIMQKALQLLDCGKTLSRESEIVKKLEQYSKQMPLQSSADRLKLYYSVCALAASKSMRAKDMKLESVLDLFYWQIQQHHNDDEAITKLLYDYLNKTESTRYHEPFYRGLKKGRFYYDIQTNIKTVGETGQETEPTYQHFMVDIDYHHNKVSHGPTVVQVDEKQAKERRLASSELDEEILLTCARLLTKLYTTNHADFVEECVILGLQLACAKEDYLRTIFDDITKEIEKHFGFEDSDFLKYRLRIVYLTFKYVHQLRKDDVLCWQQMFEIMMATCITSFDLKTIKESSTNDVLKSRLQYNSCVFEHNKNLYYLNKENGQAYWRFHYEKNSVNVYQGSRSDNGIQWAQKNYQDLEMMAKKYMAYMASSEIVEFFKLVLSIVCHVTAIGTSKEYLELVKLLQGYMDARMSDQESNSLKQLVQKAKNAIDLASNVDKKTVSDWYLVYVKCTDAFFDPEEIVISTSAMQTSKVVLVAYTTTTTSSRTETSYCE</sequence>
<name>A0ABD2PUL0_9PLAT</name>
<dbReference type="EMBL" id="JBJKFK010002827">
    <property type="protein sequence ID" value="KAL3310582.1"/>
    <property type="molecule type" value="Genomic_DNA"/>
</dbReference>
<dbReference type="InterPro" id="IPR051861">
    <property type="entry name" value="NET_actin-binding_domain"/>
</dbReference>
<keyword evidence="1" id="KW-0175">Coiled coil</keyword>
<dbReference type="PANTHER" id="PTHR32258">
    <property type="entry name" value="PROTEIN NETWORKED 4A"/>
    <property type="match status" value="1"/>
</dbReference>
<evidence type="ECO:0000313" key="3">
    <source>
        <dbReference type="Proteomes" id="UP001626550"/>
    </source>
</evidence>
<evidence type="ECO:0000256" key="1">
    <source>
        <dbReference type="SAM" id="Coils"/>
    </source>
</evidence>
<reference evidence="2 3" key="1">
    <citation type="submission" date="2024-11" db="EMBL/GenBank/DDBJ databases">
        <title>Adaptive evolution of stress response genes in parasites aligns with host niche diversity.</title>
        <authorList>
            <person name="Hahn C."/>
            <person name="Resl P."/>
        </authorList>
    </citation>
    <scope>NUCLEOTIDE SEQUENCE [LARGE SCALE GENOMIC DNA]</scope>
    <source>
        <strain evidence="2">EGGRZ-B1_66</strain>
        <tissue evidence="2">Body</tissue>
    </source>
</reference>
<organism evidence="2 3">
    <name type="scientific">Cichlidogyrus casuarinus</name>
    <dbReference type="NCBI Taxonomy" id="1844966"/>
    <lineage>
        <taxon>Eukaryota</taxon>
        <taxon>Metazoa</taxon>
        <taxon>Spiralia</taxon>
        <taxon>Lophotrochozoa</taxon>
        <taxon>Platyhelminthes</taxon>
        <taxon>Monogenea</taxon>
        <taxon>Monopisthocotylea</taxon>
        <taxon>Dactylogyridea</taxon>
        <taxon>Ancyrocephalidae</taxon>
        <taxon>Cichlidogyrus</taxon>
    </lineage>
</organism>
<evidence type="ECO:0000313" key="2">
    <source>
        <dbReference type="EMBL" id="KAL3310582.1"/>
    </source>
</evidence>
<gene>
    <name evidence="2" type="primary">COLEC12</name>
    <name evidence="2" type="ORF">Ciccas_010850</name>
</gene>
<feature type="coiled-coil region" evidence="1">
    <location>
        <begin position="678"/>
        <end position="771"/>
    </location>
</feature>
<accession>A0ABD2PUL0</accession>
<protein>
    <submittedName>
        <fullName evidence="2">Collectin-12</fullName>
    </submittedName>
</protein>
<keyword evidence="3" id="KW-1185">Reference proteome</keyword>